<keyword evidence="4" id="KW-1185">Reference proteome</keyword>
<dbReference type="AlphaFoldDB" id="A0ABD3N1Z5"/>
<evidence type="ECO:0000313" key="4">
    <source>
        <dbReference type="Proteomes" id="UP001530315"/>
    </source>
</evidence>
<feature type="region of interest" description="Disordered" evidence="1">
    <location>
        <begin position="1"/>
        <end position="35"/>
    </location>
</feature>
<comment type="caution">
    <text evidence="3">The sequence shown here is derived from an EMBL/GenBank/DDBJ whole genome shotgun (WGS) entry which is preliminary data.</text>
</comment>
<feature type="region of interest" description="Disordered" evidence="1">
    <location>
        <begin position="371"/>
        <end position="399"/>
    </location>
</feature>
<name>A0ABD3N1Z5_9STRA</name>
<evidence type="ECO:0000256" key="1">
    <source>
        <dbReference type="SAM" id="MobiDB-lite"/>
    </source>
</evidence>
<feature type="transmembrane region" description="Helical" evidence="2">
    <location>
        <begin position="792"/>
        <end position="815"/>
    </location>
</feature>
<protein>
    <recommendedName>
        <fullName evidence="5">Cadherin-like domain-containing protein</fullName>
    </recommendedName>
</protein>
<evidence type="ECO:0000313" key="3">
    <source>
        <dbReference type="EMBL" id="KAL3770124.1"/>
    </source>
</evidence>
<accession>A0ABD3N1Z5</accession>
<reference evidence="3 4" key="1">
    <citation type="submission" date="2024-10" db="EMBL/GenBank/DDBJ databases">
        <title>Updated reference genomes for cyclostephanoid diatoms.</title>
        <authorList>
            <person name="Roberts W.R."/>
            <person name="Alverson A.J."/>
        </authorList>
    </citation>
    <scope>NUCLEOTIDE SEQUENCE [LARGE SCALE GENOMIC DNA]</scope>
    <source>
        <strain evidence="3 4">AJA276-08</strain>
    </source>
</reference>
<keyword evidence="2" id="KW-1133">Transmembrane helix</keyword>
<feature type="region of interest" description="Disordered" evidence="1">
    <location>
        <begin position="429"/>
        <end position="465"/>
    </location>
</feature>
<dbReference type="Proteomes" id="UP001530315">
    <property type="component" value="Unassembled WGS sequence"/>
</dbReference>
<keyword evidence="2" id="KW-0472">Membrane</keyword>
<organism evidence="3 4">
    <name type="scientific">Stephanodiscus triporus</name>
    <dbReference type="NCBI Taxonomy" id="2934178"/>
    <lineage>
        <taxon>Eukaryota</taxon>
        <taxon>Sar</taxon>
        <taxon>Stramenopiles</taxon>
        <taxon>Ochrophyta</taxon>
        <taxon>Bacillariophyta</taxon>
        <taxon>Coscinodiscophyceae</taxon>
        <taxon>Thalassiosirophycidae</taxon>
        <taxon>Stephanodiscales</taxon>
        <taxon>Stephanodiscaceae</taxon>
        <taxon>Stephanodiscus</taxon>
    </lineage>
</organism>
<feature type="compositionally biased region" description="Basic residues" evidence="1">
    <location>
        <begin position="16"/>
        <end position="29"/>
    </location>
</feature>
<keyword evidence="2" id="KW-0812">Transmembrane</keyword>
<dbReference type="Pfam" id="PF17963">
    <property type="entry name" value="Big_9"/>
    <property type="match status" value="4"/>
</dbReference>
<dbReference type="EMBL" id="JALLAZ020001637">
    <property type="protein sequence ID" value="KAL3770124.1"/>
    <property type="molecule type" value="Genomic_DNA"/>
</dbReference>
<proteinExistence type="predicted"/>
<sequence>MATKDKEDVQFWSKGSKSHHSSKGSKSSKSHNDAHDVGEETIDTFVNKHTTLNDDMAETAQNTPVLISPLDNDENIPSYASLSTTQASNGTCTLQLFDVIYTPDQDFCGTDLFTYTIADSSIAYVATVTVNVACPPILNDDYAETMANTTISIHVLDNDEYVPPGAFGTITQPLNGTCIRDDVNILYTPNSDFCGVDQFTYTVTHPIGGADTATVTVLVLCPETTESDRPIANDDFATTSQGNSVVLFVLSNDIFPPGTTGNFEDPSHGVLVMGSSDLVYTPNVDFCGVDTFKYTLSNAQFSDTATVTIEIFCNNLQEVPSGEDTIGHRVRIQLGRPLRAMPMTCPESIGHRVRIQLDRPLRAMPMTCPESIGHRVADDTSGVDRPSGEDSAGPPLRAMPMTCPIGPLLEGNADDMSGVDRAIGGGYGWAAPRGHADDASKSDRPSGEDTVGPPLEGNADDMPGIERPLKLEDDFAEGNMNEALFIPVLVNDTIPGEAVGGFSDPKHGEIIEPTEDGLIYMPDTDFCGYDRFEYTVNTGSQVDSATVTVHIFCDSETFATPTFAPTEISTTDFTVDGGPDFIEDSTVGLLSLSCSTMMNDPVLKEIPSTDITFKSYGDHGDCSIKDSMIMYTPDEGFAGYDECTFSICDSANTCGPGVLTITVIPDAVAIEKTTLMESPISIAFEDLYDLSHTEVDIIYDPTDGNLTAGAEGTLLYTPNDDFSGTEVFKYSLCTVAEPVRCDESTITIVVVATENATIMKQSIVEKASNDITAGATSTVVSEAEEIEVETNAMPFIAVAAGVFGVVLALSGTAVYKMRKRGNSTDDDFRSTVKNTNSDDTEDTALTGNYCDNMRPPLSSLKIPYAGGNGNLSVTAFLTGEAERLQDPGSSKSRTTTPRSIFNNEKSVLFPLSPANSLFSPTHSVKTTYSLSSHMSATKSNSVEDVVDL</sequence>
<evidence type="ECO:0008006" key="5">
    <source>
        <dbReference type="Google" id="ProtNLM"/>
    </source>
</evidence>
<feature type="compositionally biased region" description="Basic and acidic residues" evidence="1">
    <location>
        <begin position="434"/>
        <end position="447"/>
    </location>
</feature>
<dbReference type="Gene3D" id="2.60.40.3440">
    <property type="match status" value="5"/>
</dbReference>
<evidence type="ECO:0000256" key="2">
    <source>
        <dbReference type="SAM" id="Phobius"/>
    </source>
</evidence>
<gene>
    <name evidence="3" type="ORF">ACHAW5_009665</name>
</gene>
<dbReference type="NCBIfam" id="NF012211">
    <property type="entry name" value="tand_rpt_95"/>
    <property type="match status" value="2"/>
</dbReference>